<feature type="region of interest" description="Disordered" evidence="1">
    <location>
        <begin position="438"/>
        <end position="470"/>
    </location>
</feature>
<feature type="region of interest" description="Disordered" evidence="1">
    <location>
        <begin position="618"/>
        <end position="647"/>
    </location>
</feature>
<gene>
    <name evidence="2" type="ORF">BGZ97_006688</name>
</gene>
<evidence type="ECO:0008006" key="4">
    <source>
        <dbReference type="Google" id="ProtNLM"/>
    </source>
</evidence>
<dbReference type="Proteomes" id="UP000823405">
    <property type="component" value="Unassembled WGS sequence"/>
</dbReference>
<dbReference type="InterPro" id="IPR029060">
    <property type="entry name" value="PIN-like_dom_sf"/>
</dbReference>
<sequence>MGLCNWFPFLRRKGYNPVLLYNTILASITTTGRRRFDVLGTTYRTIRDAYSKHPQEVANKILEKEVERYGSHLNMSLYLDGLQAVEKQNTAETREAGRLKALDALSTSMDTFESRMEAGLRIRKQHFITIKKNFASSFYWSLSSRQQFAEYMRSIGWTVILCDTEADVAIAQDAQPEDIIISSDSDMMAYASVQTLWRPVSRNVVLAYYMPDLLKYVGFSRNQLTALAIVSRNDYQRNIYSLGPATNYSIIKAIGHRPAVRDLVSAYLQDGKVVRANTYQETFETSMRVFIDQLQTRVEPVVIQTPSQIAFDACRHRFDDLMQRYDHWKQTQGTRPGSSRENIVRVRKPRSFNRYRTVESPFLVSGSSLSQAALVPKEHDAPPVAAQQDDGHPPLNRTRIPRNRARFSFKERTRKTVHDPSPKMKQFVLKYYKEYPTTTTDPASSNKSNAKAKKDSTIAKKPRGTKGKNGLVRSMAWHHPTVTLETGTLTANTKRIFTPSSAPAFNKPPTAMPTTATPAPSSTVFDRPDLQRLVVDCLQEATHLAAGIKREGQRLIGQFVEAMGKKMDAAEIRLLAELQPSTDSMDETDRVRKQFAARRDAISDDERRILDHLCERIKPGEDNGEDEGDCEKTNGQDSSDINEKDGTDSDHFLRSFLSFLYSGNYPQIRGQTVESLAKNTGTIPTVNALINWLVDRKLYHPPRSRGAIDVHMPFTPNFLVRSMSGQLASELKKIYKNGTFDLYKKAEAMKKKGTMRATVDIQIREGISAAENFLHLNKLTNNSRKIVPITKSRQPFVSFSERELGSFFWGRKLLRERLEELARQDHTHMSSAKDLDTWIGGKEPGYIIKHFICDVAPQGLTSRQKKKAGHRAAVKLLSLSEIEAHLDVVKNKKLEPLKYALNRDEQGQVLNCNNRGYVLRGSIRTNGFHVQLLAFKLRELQDVRYRRLSED</sequence>
<feature type="non-terminal residue" evidence="2">
    <location>
        <position position="951"/>
    </location>
</feature>
<keyword evidence="3" id="KW-1185">Reference proteome</keyword>
<feature type="region of interest" description="Disordered" evidence="1">
    <location>
        <begin position="379"/>
        <end position="399"/>
    </location>
</feature>
<feature type="compositionally biased region" description="Low complexity" evidence="1">
    <location>
        <begin position="508"/>
        <end position="523"/>
    </location>
</feature>
<feature type="region of interest" description="Disordered" evidence="1">
    <location>
        <begin position="499"/>
        <end position="524"/>
    </location>
</feature>
<comment type="caution">
    <text evidence="2">The sequence shown here is derived from an EMBL/GenBank/DDBJ whole genome shotgun (WGS) entry which is preliminary data.</text>
</comment>
<dbReference type="EMBL" id="JAAAIN010002971">
    <property type="protein sequence ID" value="KAG0288734.1"/>
    <property type="molecule type" value="Genomic_DNA"/>
</dbReference>
<organism evidence="2 3">
    <name type="scientific">Linnemannia gamsii</name>
    <dbReference type="NCBI Taxonomy" id="64522"/>
    <lineage>
        <taxon>Eukaryota</taxon>
        <taxon>Fungi</taxon>
        <taxon>Fungi incertae sedis</taxon>
        <taxon>Mucoromycota</taxon>
        <taxon>Mortierellomycotina</taxon>
        <taxon>Mortierellomycetes</taxon>
        <taxon>Mortierellales</taxon>
        <taxon>Mortierellaceae</taxon>
        <taxon>Linnemannia</taxon>
    </lineage>
</organism>
<evidence type="ECO:0000256" key="1">
    <source>
        <dbReference type="SAM" id="MobiDB-lite"/>
    </source>
</evidence>
<dbReference type="AlphaFoldDB" id="A0A9P6QP61"/>
<evidence type="ECO:0000313" key="3">
    <source>
        <dbReference type="Proteomes" id="UP000823405"/>
    </source>
</evidence>
<protein>
    <recommendedName>
        <fullName evidence="4">XPG-I domain-containing protein</fullName>
    </recommendedName>
</protein>
<accession>A0A9P6QP61</accession>
<dbReference type="Gene3D" id="3.40.50.1010">
    <property type="entry name" value="5'-nuclease"/>
    <property type="match status" value="1"/>
</dbReference>
<dbReference type="SUPFAM" id="SSF88723">
    <property type="entry name" value="PIN domain-like"/>
    <property type="match status" value="1"/>
</dbReference>
<dbReference type="OrthoDB" id="2396933at2759"/>
<name>A0A9P6QP61_9FUNG</name>
<evidence type="ECO:0000313" key="2">
    <source>
        <dbReference type="EMBL" id="KAG0288734.1"/>
    </source>
</evidence>
<proteinExistence type="predicted"/>
<reference evidence="2" key="1">
    <citation type="journal article" date="2020" name="Fungal Divers.">
        <title>Resolving the Mortierellaceae phylogeny through synthesis of multi-gene phylogenetics and phylogenomics.</title>
        <authorList>
            <person name="Vandepol N."/>
            <person name="Liber J."/>
            <person name="Desiro A."/>
            <person name="Na H."/>
            <person name="Kennedy M."/>
            <person name="Barry K."/>
            <person name="Grigoriev I.V."/>
            <person name="Miller A.N."/>
            <person name="O'Donnell K."/>
            <person name="Stajich J.E."/>
            <person name="Bonito G."/>
        </authorList>
    </citation>
    <scope>NUCLEOTIDE SEQUENCE</scope>
    <source>
        <strain evidence="2">NVP60</strain>
    </source>
</reference>